<feature type="non-terminal residue" evidence="2">
    <location>
        <position position="1"/>
    </location>
</feature>
<comment type="caution">
    <text evidence="2">The sequence shown here is derived from an EMBL/GenBank/DDBJ whole genome shotgun (WGS) entry which is preliminary data.</text>
</comment>
<dbReference type="AlphaFoldDB" id="A0A820CU86"/>
<accession>A0A820CU86</accession>
<reference evidence="2" key="1">
    <citation type="submission" date="2021-02" db="EMBL/GenBank/DDBJ databases">
        <authorList>
            <person name="Nowell W R."/>
        </authorList>
    </citation>
    <scope>NUCLEOTIDE SEQUENCE</scope>
</reference>
<evidence type="ECO:0000259" key="1">
    <source>
        <dbReference type="Pfam" id="PF05050"/>
    </source>
</evidence>
<dbReference type="InterPro" id="IPR029063">
    <property type="entry name" value="SAM-dependent_MTases_sf"/>
</dbReference>
<sequence length="238" mass="27220">GTFRKNDTVWEEGQIIRTLHLLIRYPHLDFIDIGANIGAYTMYVAALGRFVLAVDCFAPNTDRIHQSIQINNIANRIVLVQNALFSRSGEFLHLSANKTNIGGQAIQVSNNETILTHSINNSFTNNPYIVKTITFDELLPIFIQRGIRGALMKIDIEGSESFVVESGGRMFDTLELPFVQMEWFIVRQYADRAKVILDFFFKRNYNPTTCNCIVLNSTQYASWPSDVCWIKKNYTDFC</sequence>
<dbReference type="NCBIfam" id="TIGR01444">
    <property type="entry name" value="fkbM_fam"/>
    <property type="match status" value="1"/>
</dbReference>
<evidence type="ECO:0000313" key="3">
    <source>
        <dbReference type="Proteomes" id="UP000663844"/>
    </source>
</evidence>
<dbReference type="SUPFAM" id="SSF53335">
    <property type="entry name" value="S-adenosyl-L-methionine-dependent methyltransferases"/>
    <property type="match status" value="1"/>
</dbReference>
<dbReference type="PANTHER" id="PTHR34203:SF15">
    <property type="entry name" value="SLL1173 PROTEIN"/>
    <property type="match status" value="1"/>
</dbReference>
<organism evidence="2 3">
    <name type="scientific">Adineta steineri</name>
    <dbReference type="NCBI Taxonomy" id="433720"/>
    <lineage>
        <taxon>Eukaryota</taxon>
        <taxon>Metazoa</taxon>
        <taxon>Spiralia</taxon>
        <taxon>Gnathifera</taxon>
        <taxon>Rotifera</taxon>
        <taxon>Eurotatoria</taxon>
        <taxon>Bdelloidea</taxon>
        <taxon>Adinetida</taxon>
        <taxon>Adinetidae</taxon>
        <taxon>Adineta</taxon>
    </lineage>
</organism>
<dbReference type="InterPro" id="IPR052514">
    <property type="entry name" value="SAM-dependent_MTase"/>
</dbReference>
<gene>
    <name evidence="2" type="ORF">OXD698_LOCUS42166</name>
</gene>
<name>A0A820CU86_9BILA</name>
<dbReference type="Gene3D" id="3.40.50.150">
    <property type="entry name" value="Vaccinia Virus protein VP39"/>
    <property type="match status" value="1"/>
</dbReference>
<dbReference type="PANTHER" id="PTHR34203">
    <property type="entry name" value="METHYLTRANSFERASE, FKBM FAMILY PROTEIN"/>
    <property type="match status" value="1"/>
</dbReference>
<dbReference type="Pfam" id="PF05050">
    <property type="entry name" value="Methyltransf_21"/>
    <property type="match status" value="1"/>
</dbReference>
<dbReference type="EMBL" id="CAJOAZ010010802">
    <property type="protein sequence ID" value="CAF4226616.1"/>
    <property type="molecule type" value="Genomic_DNA"/>
</dbReference>
<protein>
    <recommendedName>
        <fullName evidence="1">Methyltransferase FkbM domain-containing protein</fullName>
    </recommendedName>
</protein>
<feature type="domain" description="Methyltransferase FkbM" evidence="1">
    <location>
        <begin position="32"/>
        <end position="205"/>
    </location>
</feature>
<evidence type="ECO:0000313" key="2">
    <source>
        <dbReference type="EMBL" id="CAF4226616.1"/>
    </source>
</evidence>
<dbReference type="InterPro" id="IPR006342">
    <property type="entry name" value="FkbM_mtfrase"/>
</dbReference>
<dbReference type="Proteomes" id="UP000663844">
    <property type="component" value="Unassembled WGS sequence"/>
</dbReference>
<proteinExistence type="predicted"/>